<accession>A0A2W5UU49</accession>
<feature type="domain" description="DUF6802" evidence="2">
    <location>
        <begin position="59"/>
        <end position="113"/>
    </location>
</feature>
<name>A0A2W5UU49_9CORY</name>
<proteinExistence type="predicted"/>
<sequence length="226" mass="23925">MSDAFFLFDDDEMLGDWWGGHSTVGPSSASALCGLTDCETGPPGVSGLTLSLEGSFYDLGDARLDADGDGTSDSVTLFDDDGLTVYTDSDGDGMVDRVTTVRFDGGYASWAMSSGGELDEGRAAQEHNLGGTQEHDLERGSSARGPHSSSNEISYQVHSLGGAGTHLSTNNEKSHTTLGGDVDSSRNGTTRDRGLVTGDNVSSRSKQCLDTWTRGRWECIECSSWD</sequence>
<organism evidence="3 4">
    <name type="scientific">Corynebacterium kroppenstedtii</name>
    <dbReference type="NCBI Taxonomy" id="161879"/>
    <lineage>
        <taxon>Bacteria</taxon>
        <taxon>Bacillati</taxon>
        <taxon>Actinomycetota</taxon>
        <taxon>Actinomycetes</taxon>
        <taxon>Mycobacteriales</taxon>
        <taxon>Corynebacteriaceae</taxon>
        <taxon>Corynebacterium</taxon>
    </lineage>
</organism>
<dbReference type="Proteomes" id="UP000249432">
    <property type="component" value="Unassembled WGS sequence"/>
</dbReference>
<dbReference type="EMBL" id="QFRA01000001">
    <property type="protein sequence ID" value="PZR06824.1"/>
    <property type="molecule type" value="Genomic_DNA"/>
</dbReference>
<dbReference type="InterPro" id="IPR046543">
    <property type="entry name" value="DUF6802"/>
</dbReference>
<comment type="caution">
    <text evidence="3">The sequence shown here is derived from an EMBL/GenBank/DDBJ whole genome shotgun (WGS) entry which is preliminary data.</text>
</comment>
<evidence type="ECO:0000256" key="1">
    <source>
        <dbReference type="SAM" id="MobiDB-lite"/>
    </source>
</evidence>
<evidence type="ECO:0000259" key="2">
    <source>
        <dbReference type="Pfam" id="PF20615"/>
    </source>
</evidence>
<evidence type="ECO:0000313" key="3">
    <source>
        <dbReference type="EMBL" id="PZR06824.1"/>
    </source>
</evidence>
<dbReference type="AlphaFoldDB" id="A0A2W5UU49"/>
<feature type="region of interest" description="Disordered" evidence="1">
    <location>
        <begin position="131"/>
        <end position="200"/>
    </location>
</feature>
<reference evidence="3 4" key="1">
    <citation type="submission" date="2017-08" db="EMBL/GenBank/DDBJ databases">
        <title>Infants hospitalized years apart are colonized by the same room-sourced microbial strains.</title>
        <authorList>
            <person name="Brooks B."/>
            <person name="Olm M.R."/>
            <person name="Firek B.A."/>
            <person name="Baker R."/>
            <person name="Thomas B.C."/>
            <person name="Morowitz M.J."/>
            <person name="Banfield J.F."/>
        </authorList>
    </citation>
    <scope>NUCLEOTIDE SEQUENCE [LARGE SCALE GENOMIC DNA]</scope>
    <source>
        <strain evidence="3">S2_003_000_R1_3</strain>
    </source>
</reference>
<feature type="compositionally biased region" description="Polar residues" evidence="1">
    <location>
        <begin position="147"/>
        <end position="157"/>
    </location>
</feature>
<protein>
    <recommendedName>
        <fullName evidence="2">DUF6802 domain-containing protein</fullName>
    </recommendedName>
</protein>
<dbReference type="RefSeq" id="WP_303733884.1">
    <property type="nucleotide sequence ID" value="NZ_CAKZHK010000006.1"/>
</dbReference>
<dbReference type="Pfam" id="PF20615">
    <property type="entry name" value="DUF6802"/>
    <property type="match status" value="1"/>
</dbReference>
<evidence type="ECO:0000313" key="4">
    <source>
        <dbReference type="Proteomes" id="UP000249432"/>
    </source>
</evidence>
<gene>
    <name evidence="3" type="ORF">DI525_00685</name>
</gene>